<keyword evidence="4" id="KW-1185">Reference proteome</keyword>
<comment type="caution">
    <text evidence="3">The sequence shown here is derived from an EMBL/GenBank/DDBJ whole genome shotgun (WGS) entry which is preliminary data.</text>
</comment>
<sequence length="356" mass="41262">MTFDYDTNPFRRLATPTFYVFIPDSTVLRLLFILILVVNSCANITGRSLGYAMLASIHPIYFLMVFLLDQGVYLGVKILRRDAWYWLPIENGPMAILCAVLTRFVNKVVNDFAGIVQFRNPSEVGGLWWTSSLVFGQLMMWVAGYFYAEKIKIEDGEAGTTTTTTVYWSLVLISTAWLISSVLFVTLMNRNYCHTFLSTMTGHDDVKDKFKNEDNSSFQRVQILTKNYRLWKSIRPEVCEYFQSNWVKWTKEQPSWFNRKFIMKIPDDFIPLEALDAIKRERKLLAAKKKKKRNKKQGGRRKKSNKVGIEEPSPFPSIMLEDASDEVIIESIDERSEDQENIDLEDTLSVSEKLEL</sequence>
<keyword evidence="2" id="KW-0812">Transmembrane</keyword>
<feature type="transmembrane region" description="Helical" evidence="2">
    <location>
        <begin position="18"/>
        <end position="37"/>
    </location>
</feature>
<proteinExistence type="predicted"/>
<evidence type="ECO:0000313" key="4">
    <source>
        <dbReference type="Proteomes" id="UP001165122"/>
    </source>
</evidence>
<feature type="transmembrane region" description="Helical" evidence="2">
    <location>
        <begin position="167"/>
        <end position="188"/>
    </location>
</feature>
<evidence type="ECO:0000256" key="2">
    <source>
        <dbReference type="SAM" id="Phobius"/>
    </source>
</evidence>
<keyword evidence="2" id="KW-1133">Transmembrane helix</keyword>
<evidence type="ECO:0000256" key="1">
    <source>
        <dbReference type="SAM" id="MobiDB-lite"/>
    </source>
</evidence>
<organism evidence="3 4">
    <name type="scientific">Triparma laevis f. longispina</name>
    <dbReference type="NCBI Taxonomy" id="1714387"/>
    <lineage>
        <taxon>Eukaryota</taxon>
        <taxon>Sar</taxon>
        <taxon>Stramenopiles</taxon>
        <taxon>Ochrophyta</taxon>
        <taxon>Bolidophyceae</taxon>
        <taxon>Parmales</taxon>
        <taxon>Triparmaceae</taxon>
        <taxon>Triparma</taxon>
    </lineage>
</organism>
<name>A0A9W7CEQ3_9STRA</name>
<evidence type="ECO:0000313" key="3">
    <source>
        <dbReference type="EMBL" id="GMI08570.1"/>
    </source>
</evidence>
<protein>
    <submittedName>
        <fullName evidence="3">Uncharacterized protein</fullName>
    </submittedName>
</protein>
<feature type="compositionally biased region" description="Basic residues" evidence="1">
    <location>
        <begin position="288"/>
        <end position="305"/>
    </location>
</feature>
<feature type="region of interest" description="Disordered" evidence="1">
    <location>
        <begin position="288"/>
        <end position="322"/>
    </location>
</feature>
<dbReference type="AlphaFoldDB" id="A0A9W7CEQ3"/>
<dbReference type="EMBL" id="BRXW01000126">
    <property type="protein sequence ID" value="GMI08570.1"/>
    <property type="molecule type" value="Genomic_DNA"/>
</dbReference>
<feature type="transmembrane region" description="Helical" evidence="2">
    <location>
        <begin position="126"/>
        <end position="147"/>
    </location>
</feature>
<reference evidence="4" key="1">
    <citation type="journal article" date="2023" name="Commun. Biol.">
        <title>Genome analysis of Parmales, the sister group of diatoms, reveals the evolutionary specialization of diatoms from phago-mixotrophs to photoautotrophs.</title>
        <authorList>
            <person name="Ban H."/>
            <person name="Sato S."/>
            <person name="Yoshikawa S."/>
            <person name="Yamada K."/>
            <person name="Nakamura Y."/>
            <person name="Ichinomiya M."/>
            <person name="Sato N."/>
            <person name="Blanc-Mathieu R."/>
            <person name="Endo H."/>
            <person name="Kuwata A."/>
            <person name="Ogata H."/>
        </authorList>
    </citation>
    <scope>NUCLEOTIDE SEQUENCE [LARGE SCALE GENOMIC DNA]</scope>
    <source>
        <strain evidence="4">NIES 3700</strain>
    </source>
</reference>
<keyword evidence="2" id="KW-0472">Membrane</keyword>
<gene>
    <name evidence="3" type="ORF">TrLO_g8013</name>
</gene>
<accession>A0A9W7CEQ3</accession>
<dbReference type="Proteomes" id="UP001165122">
    <property type="component" value="Unassembled WGS sequence"/>
</dbReference>
<feature type="transmembrane region" description="Helical" evidence="2">
    <location>
        <begin position="83"/>
        <end position="105"/>
    </location>
</feature>
<dbReference type="OrthoDB" id="197540at2759"/>
<feature type="transmembrane region" description="Helical" evidence="2">
    <location>
        <begin position="49"/>
        <end position="68"/>
    </location>
</feature>